<dbReference type="EMBL" id="JAUHHV010000006">
    <property type="protein sequence ID" value="KAK1421944.1"/>
    <property type="molecule type" value="Genomic_DNA"/>
</dbReference>
<accession>A0AAD8KFX1</accession>
<reference evidence="1" key="1">
    <citation type="journal article" date="2023" name="bioRxiv">
        <title>Improved chromosome-level genome assembly for marigold (Tagetes erecta).</title>
        <authorList>
            <person name="Jiang F."/>
            <person name="Yuan L."/>
            <person name="Wang S."/>
            <person name="Wang H."/>
            <person name="Xu D."/>
            <person name="Wang A."/>
            <person name="Fan W."/>
        </authorList>
    </citation>
    <scope>NUCLEOTIDE SEQUENCE</scope>
    <source>
        <strain evidence="1">WSJ</strain>
        <tissue evidence="1">Leaf</tissue>
    </source>
</reference>
<dbReference type="Proteomes" id="UP001229421">
    <property type="component" value="Unassembled WGS sequence"/>
</dbReference>
<evidence type="ECO:0000313" key="2">
    <source>
        <dbReference type="Proteomes" id="UP001229421"/>
    </source>
</evidence>
<organism evidence="1 2">
    <name type="scientific">Tagetes erecta</name>
    <name type="common">African marigold</name>
    <dbReference type="NCBI Taxonomy" id="13708"/>
    <lineage>
        <taxon>Eukaryota</taxon>
        <taxon>Viridiplantae</taxon>
        <taxon>Streptophyta</taxon>
        <taxon>Embryophyta</taxon>
        <taxon>Tracheophyta</taxon>
        <taxon>Spermatophyta</taxon>
        <taxon>Magnoliopsida</taxon>
        <taxon>eudicotyledons</taxon>
        <taxon>Gunneridae</taxon>
        <taxon>Pentapetalae</taxon>
        <taxon>asterids</taxon>
        <taxon>campanulids</taxon>
        <taxon>Asterales</taxon>
        <taxon>Asteraceae</taxon>
        <taxon>Asteroideae</taxon>
        <taxon>Heliantheae alliance</taxon>
        <taxon>Tageteae</taxon>
        <taxon>Tagetes</taxon>
    </lineage>
</organism>
<name>A0AAD8KFX1_TARER</name>
<keyword evidence="2" id="KW-1185">Reference proteome</keyword>
<proteinExistence type="predicted"/>
<comment type="caution">
    <text evidence="1">The sequence shown here is derived from an EMBL/GenBank/DDBJ whole genome shotgun (WGS) entry which is preliminary data.</text>
</comment>
<gene>
    <name evidence="1" type="ORF">QVD17_24718</name>
</gene>
<sequence length="117" mass="13030">MTAVKSSVTGDRKTMTPLHVLKEIEPDLETNASSSEDMEVKKWPVMMKEVNVSPARFHNPILRLRAEDRKIGEDIGEGLISKFGSGEDRVDVTLFTRAISRLSRKSSSSSLMIGTEH</sequence>
<protein>
    <submittedName>
        <fullName evidence="1">Uncharacterized protein</fullName>
    </submittedName>
</protein>
<dbReference type="AlphaFoldDB" id="A0AAD8KFX1"/>
<evidence type="ECO:0000313" key="1">
    <source>
        <dbReference type="EMBL" id="KAK1421944.1"/>
    </source>
</evidence>